<name>A0A3R7M9Z3_9RHOB</name>
<comment type="caution">
    <text evidence="1">The sequence shown here is derived from an EMBL/GenBank/DDBJ whole genome shotgun (WGS) entry which is preliminary data.</text>
</comment>
<reference evidence="1" key="1">
    <citation type="submission" date="2018-05" db="EMBL/GenBank/DDBJ databases">
        <title>Reclassification of Methylarcula marina and Methylarcula terricola as Paracoccus methylarcula sp.nov., comb.nov. and Paracoccus terricola comb.nov.</title>
        <authorList>
            <person name="Shmareva M.N."/>
            <person name="Doronina N.V."/>
            <person name="Vasilenko O.V."/>
            <person name="Tarlachkov S.V."/>
            <person name="Trotsenko Y.A."/>
        </authorList>
    </citation>
    <scope>NUCLEOTIDE SEQUENCE [LARGE SCALE GENOMIC DNA]</scope>
    <source>
        <strain evidence="1">VKM B-2159</strain>
    </source>
</reference>
<evidence type="ECO:0000313" key="2">
    <source>
        <dbReference type="Proteomes" id="UP000238137"/>
    </source>
</evidence>
<sequence length="66" mass="7232">MSPEKLVMMANQIALFFSTQPGDAADKIADHLKDFWGPEMRAQLLQYVEAGGGGLQPSVREAAKRL</sequence>
<dbReference type="EMBL" id="PXNQ02000003">
    <property type="protein sequence ID" value="RNF35225.1"/>
    <property type="molecule type" value="Genomic_DNA"/>
</dbReference>
<gene>
    <name evidence="1" type="ORF">A7A09_006260</name>
</gene>
<evidence type="ECO:0000313" key="1">
    <source>
        <dbReference type="EMBL" id="RNF35225.1"/>
    </source>
</evidence>
<accession>A0A3R7M9Z3</accession>
<keyword evidence="2" id="KW-1185">Reference proteome</keyword>
<dbReference type="InterPro" id="IPR021074">
    <property type="entry name" value="Formate_DH_dsu"/>
</dbReference>
<proteinExistence type="predicted"/>
<protein>
    <submittedName>
        <fullName evidence="1">Formate dehydrogenase</fullName>
    </submittedName>
</protein>
<organism evidence="1 2">
    <name type="scientific">Paracoccus methylarcula</name>
    <dbReference type="NCBI Taxonomy" id="72022"/>
    <lineage>
        <taxon>Bacteria</taxon>
        <taxon>Pseudomonadati</taxon>
        <taxon>Pseudomonadota</taxon>
        <taxon>Alphaproteobacteria</taxon>
        <taxon>Rhodobacterales</taxon>
        <taxon>Paracoccaceae</taxon>
        <taxon>Paracoccus</taxon>
    </lineage>
</organism>
<dbReference type="Proteomes" id="UP000238137">
    <property type="component" value="Unassembled WGS sequence"/>
</dbReference>
<dbReference type="Pfam" id="PF11390">
    <property type="entry name" value="FdsD"/>
    <property type="match status" value="1"/>
</dbReference>
<dbReference type="AlphaFoldDB" id="A0A3R7M9Z3"/>
<dbReference type="RefSeq" id="WP_106690573.1">
    <property type="nucleotide sequence ID" value="NZ_PXNQ02000003.1"/>
</dbReference>
<dbReference type="OrthoDB" id="7409377at2"/>